<dbReference type="EMBL" id="CP002987">
    <property type="protein sequence ID" value="AFA47794.1"/>
    <property type="molecule type" value="Genomic_DNA"/>
</dbReference>
<protein>
    <submittedName>
        <fullName evidence="2">Uncharacterized protein</fullName>
    </submittedName>
</protein>
<evidence type="ECO:0000313" key="3">
    <source>
        <dbReference type="Proteomes" id="UP000007177"/>
    </source>
</evidence>
<feature type="transmembrane region" description="Helical" evidence="1">
    <location>
        <begin position="116"/>
        <end position="135"/>
    </location>
</feature>
<keyword evidence="1" id="KW-0472">Membrane</keyword>
<name>H6LCL2_ACEWD</name>
<proteinExistence type="predicted"/>
<feature type="transmembrane region" description="Helical" evidence="1">
    <location>
        <begin position="45"/>
        <end position="68"/>
    </location>
</feature>
<evidence type="ECO:0000313" key="2">
    <source>
        <dbReference type="EMBL" id="AFA47794.1"/>
    </source>
</evidence>
<gene>
    <name evidence="2" type="ordered locus">Awo_c10080</name>
</gene>
<dbReference type="Proteomes" id="UP000007177">
    <property type="component" value="Chromosome"/>
</dbReference>
<reference evidence="3" key="1">
    <citation type="submission" date="2011-07" db="EMBL/GenBank/DDBJ databases">
        <title>Complete genome sequence of Acetobacterium woodii.</title>
        <authorList>
            <person name="Poehlein A."/>
            <person name="Schmidt S."/>
            <person name="Kaster A.-K."/>
            <person name="Goenrich M."/>
            <person name="Vollmers J."/>
            <person name="Thuermer A."/>
            <person name="Gottschalk G."/>
            <person name="Thauer R.K."/>
            <person name="Daniel R."/>
            <person name="Mueller V."/>
        </authorList>
    </citation>
    <scope>NUCLEOTIDE SEQUENCE [LARGE SCALE GENOMIC DNA]</scope>
    <source>
        <strain evidence="3">ATCC 29683 / DSM 1030 / JCM 2381 / KCTC 1655 / WB1</strain>
    </source>
</reference>
<dbReference type="AlphaFoldDB" id="H6LCL2"/>
<keyword evidence="1" id="KW-0812">Transmembrane</keyword>
<keyword evidence="1" id="KW-1133">Transmembrane helix</keyword>
<keyword evidence="3" id="KW-1185">Reference proteome</keyword>
<feature type="transmembrane region" description="Helical" evidence="1">
    <location>
        <begin position="80"/>
        <end position="101"/>
    </location>
</feature>
<accession>H6LCL2</accession>
<organism evidence="2 3">
    <name type="scientific">Acetobacterium woodii (strain ATCC 29683 / DSM 1030 / JCM 2381 / KCTC 1655 / WB1)</name>
    <dbReference type="NCBI Taxonomy" id="931626"/>
    <lineage>
        <taxon>Bacteria</taxon>
        <taxon>Bacillati</taxon>
        <taxon>Bacillota</taxon>
        <taxon>Clostridia</taxon>
        <taxon>Eubacteriales</taxon>
        <taxon>Eubacteriaceae</taxon>
        <taxon>Acetobacterium</taxon>
    </lineage>
</organism>
<feature type="transmembrane region" description="Helical" evidence="1">
    <location>
        <begin position="5"/>
        <end position="25"/>
    </location>
</feature>
<dbReference type="HOGENOM" id="CLU_1773321_0_0_9"/>
<reference evidence="2 3" key="2">
    <citation type="journal article" date="2012" name="PLoS ONE">
        <title>An ancient pathway combining carbon dioxide fixation with the generation and utilization of a sodium ion gradient for ATP synthesis.</title>
        <authorList>
            <person name="Poehlein A."/>
            <person name="Schmidt S."/>
            <person name="Kaster A.K."/>
            <person name="Goenrich M."/>
            <person name="Vollmers J."/>
            <person name="Thurmer A."/>
            <person name="Bertsch J."/>
            <person name="Schuchmann K."/>
            <person name="Voigt B."/>
            <person name="Hecker M."/>
            <person name="Daniel R."/>
            <person name="Thauer R.K."/>
            <person name="Gottschalk G."/>
            <person name="Muller V."/>
        </authorList>
    </citation>
    <scope>NUCLEOTIDE SEQUENCE [LARGE SCALE GENOMIC DNA]</scope>
    <source>
        <strain evidence="3">ATCC 29683 / DSM 1030 / JCM 2381 / KCTC 1655 / WB1</strain>
    </source>
</reference>
<evidence type="ECO:0000256" key="1">
    <source>
        <dbReference type="SAM" id="Phobius"/>
    </source>
</evidence>
<sequence length="146" mass="17002">MKEKLVKVSLMIGYLLFFLLMDFWFESIRESFNTAVLRGGSFDSSRYILMMLMVFFKWFVLGLLLHFLSGKKKLAFSFDIVCFIVAIAIAVVFFLIIFHVINPISTIYGNVTTGRQLIYLIPIFSGFFMFEGLFLRNDNKNESEKI</sequence>
<dbReference type="KEGG" id="awo:Awo_c10080"/>